<protein>
    <submittedName>
        <fullName evidence="2">Uncharacterized protein</fullName>
    </submittedName>
</protein>
<dbReference type="Proteomes" id="UP000186168">
    <property type="component" value="Unassembled WGS sequence"/>
</dbReference>
<organism evidence="2 3">
    <name type="scientific">Streptomyces sparsogenes DSM 40356</name>
    <dbReference type="NCBI Taxonomy" id="1331668"/>
    <lineage>
        <taxon>Bacteria</taxon>
        <taxon>Bacillati</taxon>
        <taxon>Actinomycetota</taxon>
        <taxon>Actinomycetes</taxon>
        <taxon>Kitasatosporales</taxon>
        <taxon>Streptomycetaceae</taxon>
        <taxon>Streptomyces</taxon>
    </lineage>
</organism>
<accession>A0A1R1SAT0</accession>
<feature type="transmembrane region" description="Helical" evidence="1">
    <location>
        <begin position="31"/>
        <end position="50"/>
    </location>
</feature>
<dbReference type="AlphaFoldDB" id="A0A1R1SAT0"/>
<reference evidence="2 3" key="1">
    <citation type="submission" date="2013-05" db="EMBL/GenBank/DDBJ databases">
        <title>Genome sequence of Streptomyces sparsogenes DSM 40356.</title>
        <authorList>
            <person name="Coyne S."/>
            <person name="Seebeck F.P."/>
        </authorList>
    </citation>
    <scope>NUCLEOTIDE SEQUENCE [LARGE SCALE GENOMIC DNA]</scope>
    <source>
        <strain evidence="2 3">DSM 40356</strain>
    </source>
</reference>
<feature type="transmembrane region" description="Helical" evidence="1">
    <location>
        <begin position="80"/>
        <end position="98"/>
    </location>
</feature>
<dbReference type="EMBL" id="ASQP01000396">
    <property type="protein sequence ID" value="OMI35445.1"/>
    <property type="molecule type" value="Genomic_DNA"/>
</dbReference>
<evidence type="ECO:0000313" key="3">
    <source>
        <dbReference type="Proteomes" id="UP000186168"/>
    </source>
</evidence>
<keyword evidence="1" id="KW-0472">Membrane</keyword>
<evidence type="ECO:0000256" key="1">
    <source>
        <dbReference type="SAM" id="Phobius"/>
    </source>
</evidence>
<keyword evidence="1" id="KW-1133">Transmembrane helix</keyword>
<feature type="non-terminal residue" evidence="2">
    <location>
        <position position="154"/>
    </location>
</feature>
<name>A0A1R1SAT0_9ACTN</name>
<evidence type="ECO:0000313" key="2">
    <source>
        <dbReference type="EMBL" id="OMI35445.1"/>
    </source>
</evidence>
<sequence length="154" mass="15678">MIAPLLVPLLVPCALPPLARRATARLTPVAALWWLTATTVVLAVCSLVALGALTLYGLLALPAFAALGDLIHPLGATPALLPLASAATGALAVCAWTLPRSAARQIGDYHAAKEAADSRPTAGDLCVIDSPEPDAYALPGSPGRIVVTTAMLRS</sequence>
<gene>
    <name evidence="2" type="ORF">SPAR_30966</name>
</gene>
<comment type="caution">
    <text evidence="2">The sequence shown here is derived from an EMBL/GenBank/DDBJ whole genome shotgun (WGS) entry which is preliminary data.</text>
</comment>
<proteinExistence type="predicted"/>
<keyword evidence="3" id="KW-1185">Reference proteome</keyword>
<keyword evidence="1" id="KW-0812">Transmembrane</keyword>